<protein>
    <submittedName>
        <fullName evidence="1">Uncharacterized protein</fullName>
    </submittedName>
</protein>
<dbReference type="Proteomes" id="UP000035034">
    <property type="component" value="Unassembled WGS sequence"/>
</dbReference>
<gene>
    <name evidence="1" type="ORF">GOEFS_022_00110</name>
</gene>
<dbReference type="STRING" id="1077974.GOEFS_022_00110"/>
<dbReference type="EMBL" id="BAEH01000022">
    <property type="protein sequence ID" value="GAB17231.1"/>
    <property type="molecule type" value="Genomic_DNA"/>
</dbReference>
<comment type="caution">
    <text evidence="1">The sequence shown here is derived from an EMBL/GenBank/DDBJ whole genome shotgun (WGS) entry which is preliminary data.</text>
</comment>
<dbReference type="eggNOG" id="COG4270">
    <property type="taxonomic scope" value="Bacteria"/>
</dbReference>
<evidence type="ECO:0000313" key="2">
    <source>
        <dbReference type="Proteomes" id="UP000035034"/>
    </source>
</evidence>
<name>H0QWN0_9ACTN</name>
<proteinExistence type="predicted"/>
<evidence type="ECO:0000313" key="1">
    <source>
        <dbReference type="EMBL" id="GAB17231.1"/>
    </source>
</evidence>
<organism evidence="1 2">
    <name type="scientific">Gordonia effusa NBRC 100432</name>
    <dbReference type="NCBI Taxonomy" id="1077974"/>
    <lineage>
        <taxon>Bacteria</taxon>
        <taxon>Bacillati</taxon>
        <taxon>Actinomycetota</taxon>
        <taxon>Actinomycetes</taxon>
        <taxon>Mycobacteriales</taxon>
        <taxon>Gordoniaceae</taxon>
        <taxon>Gordonia</taxon>
    </lineage>
</organism>
<sequence>MSMFNRAQRLLSRLDLVERGFRGAGAATAIMGLSHFAAPRVFEAITRPVFPEDTANWVKVNGTSEAVIGFALIDRRTRLLGLVGLVVYGVHLGERAGTAVVARLRENEAISAPSFAD</sequence>
<dbReference type="OrthoDB" id="3482508at2"/>
<accession>H0QWN0</accession>
<keyword evidence="2" id="KW-1185">Reference proteome</keyword>
<dbReference type="AlphaFoldDB" id="H0QWN0"/>
<reference evidence="1 2" key="1">
    <citation type="submission" date="2011-12" db="EMBL/GenBank/DDBJ databases">
        <title>Whole genome shotgun sequence of Gordonia effusa NBRC 100432.</title>
        <authorList>
            <person name="Yoshida I."/>
            <person name="Takarada H."/>
            <person name="Hosoyama A."/>
            <person name="Tsuchikane K."/>
            <person name="Katsumata H."/>
            <person name="Yamazaki S."/>
            <person name="Fujita N."/>
        </authorList>
    </citation>
    <scope>NUCLEOTIDE SEQUENCE [LARGE SCALE GENOMIC DNA]</scope>
    <source>
        <strain evidence="1 2">NBRC 100432</strain>
    </source>
</reference>